<dbReference type="Pfam" id="PF04967">
    <property type="entry name" value="HTH_10"/>
    <property type="match status" value="1"/>
</dbReference>
<evidence type="ECO:0000256" key="2">
    <source>
        <dbReference type="ARBA" id="ARBA00023163"/>
    </source>
</evidence>
<proteinExistence type="predicted"/>
<accession>A0A3M0CT70</accession>
<name>A0A3M0CT70_9EURY</name>
<gene>
    <name evidence="4" type="ORF">ATH50_3349</name>
</gene>
<dbReference type="EMBL" id="REFS01000008">
    <property type="protein sequence ID" value="RMB11650.1"/>
    <property type="molecule type" value="Genomic_DNA"/>
</dbReference>
<feature type="domain" description="HTH bat-type" evidence="3">
    <location>
        <begin position="165"/>
        <end position="216"/>
    </location>
</feature>
<reference evidence="4 5" key="1">
    <citation type="journal article" date="2015" name="Stand. Genomic Sci.">
        <title>Genomic Encyclopedia of Bacterial and Archaeal Type Strains, Phase III: the genomes of soil and plant-associated and newly described type strains.</title>
        <authorList>
            <person name="Whitman W.B."/>
            <person name="Woyke T."/>
            <person name="Klenk H.P."/>
            <person name="Zhou Y."/>
            <person name="Lilburn T.G."/>
            <person name="Beck B.J."/>
            <person name="De Vos P."/>
            <person name="Vandamme P."/>
            <person name="Eisen J.A."/>
            <person name="Garrity G."/>
            <person name="Hugenholtz P."/>
            <person name="Kyrpides N.C."/>
        </authorList>
    </citation>
    <scope>NUCLEOTIDE SEQUENCE [LARGE SCALE GENOMIC DNA]</scope>
    <source>
        <strain evidence="4 5">CGMCC 1.10124</strain>
    </source>
</reference>
<evidence type="ECO:0000313" key="5">
    <source>
        <dbReference type="Proteomes" id="UP000277326"/>
    </source>
</evidence>
<dbReference type="PANTHER" id="PTHR34236:SF1">
    <property type="entry name" value="DIMETHYL SULFOXIDE REDUCTASE TRANSCRIPTIONAL ACTIVATOR"/>
    <property type="match status" value="1"/>
</dbReference>
<dbReference type="InterPro" id="IPR007050">
    <property type="entry name" value="HTH_bacterioopsin"/>
</dbReference>
<evidence type="ECO:0000259" key="3">
    <source>
        <dbReference type="Pfam" id="PF04967"/>
    </source>
</evidence>
<organism evidence="4 5">
    <name type="scientific">Haloplanus aerogenes</name>
    <dbReference type="NCBI Taxonomy" id="660522"/>
    <lineage>
        <taxon>Archaea</taxon>
        <taxon>Methanobacteriati</taxon>
        <taxon>Methanobacteriota</taxon>
        <taxon>Stenosarchaea group</taxon>
        <taxon>Halobacteria</taxon>
        <taxon>Halobacteriales</taxon>
        <taxon>Haloferacaceae</taxon>
        <taxon>Haloplanus</taxon>
    </lineage>
</organism>
<evidence type="ECO:0000313" key="4">
    <source>
        <dbReference type="EMBL" id="RMB11650.1"/>
    </source>
</evidence>
<evidence type="ECO:0000256" key="1">
    <source>
        <dbReference type="ARBA" id="ARBA00023015"/>
    </source>
</evidence>
<keyword evidence="1" id="KW-0805">Transcription regulation</keyword>
<dbReference type="PANTHER" id="PTHR34236">
    <property type="entry name" value="DIMETHYL SULFOXIDE REDUCTASE TRANSCRIPTIONAL ACTIVATOR"/>
    <property type="match status" value="1"/>
</dbReference>
<keyword evidence="2" id="KW-0804">Transcription</keyword>
<comment type="caution">
    <text evidence="4">The sequence shown here is derived from an EMBL/GenBank/DDBJ whole genome shotgun (WGS) entry which is preliminary data.</text>
</comment>
<sequence length="231" mass="25727">MARIIPEDTENELMPRAKLRLSVPDAVWIHDISVDHPAVTFQVVATLSSEDNGIALLKVRTADPLPILTEIRERDDITDFDLLWKRDNVTMIQIETTNPLLLFPILKAGVPLQTPFEISDGTAVWVITTSSERLSALGTRLDQAGIEFAIEYVHNEPPDPAEQLLTDRQREVLLAAAAQGYYETPRRITLTELSNSLDIAKATGSDVLHRAEGKILTWFIEEYLSSSAALV</sequence>
<dbReference type="Proteomes" id="UP000277326">
    <property type="component" value="Unassembled WGS sequence"/>
</dbReference>
<dbReference type="AlphaFoldDB" id="A0A3M0CT70"/>
<protein>
    <recommendedName>
        <fullName evidence="3">HTH bat-type domain-containing protein</fullName>
    </recommendedName>
</protein>